<dbReference type="KEGG" id="sufl:FIL70_13385"/>
<dbReference type="InterPro" id="IPR029044">
    <property type="entry name" value="Nucleotide-diphossugar_trans"/>
</dbReference>
<dbReference type="RefSeq" id="WP_140042512.1">
    <property type="nucleotide sequence ID" value="NZ_CP041016.1"/>
</dbReference>
<name>A0A5B8CLP0_SPHSA</name>
<dbReference type="PANTHER" id="PTHR46656:SF3">
    <property type="entry name" value="PUTATIVE-RELATED"/>
    <property type="match status" value="1"/>
</dbReference>
<dbReference type="Pfam" id="PF13692">
    <property type="entry name" value="Glyco_trans_1_4"/>
    <property type="match status" value="1"/>
</dbReference>
<proteinExistence type="predicted"/>
<dbReference type="PANTHER" id="PTHR46656">
    <property type="entry name" value="PUTATIVE-RELATED"/>
    <property type="match status" value="1"/>
</dbReference>
<dbReference type="EMBL" id="CP041016">
    <property type="protein sequence ID" value="QDC38071.1"/>
    <property type="molecule type" value="Genomic_DNA"/>
</dbReference>
<gene>
    <name evidence="1" type="ORF">FIL70_13385</name>
</gene>
<dbReference type="Pfam" id="PF13641">
    <property type="entry name" value="Glyco_tranf_2_3"/>
    <property type="match status" value="1"/>
</dbReference>
<dbReference type="Gene3D" id="3.40.50.2000">
    <property type="entry name" value="Glycogen Phosphorylase B"/>
    <property type="match status" value="1"/>
</dbReference>
<sequence>MKMMKKYIKKYRHKKNSDSLSFRALRDFVVTESNFKDGLFNAEWYNSAYPDVPQEGQDPFYHYLNHGHMEGRNPGPLFDTDFYKEKYPDVVAAGINPLVHYLQTGRAEGRSPNAKMVASGHGSEVRHTIVKEMSFDGAGEAAVLVTHAPAGRLKPHVLPHMELLRSNGISVLLVAVVDRPLELTATEIAAATGIIVRDNAGYDFGAWAHALKIEPALFGASLLLITNDSIIPTANSSAFRTMIERIRRSTADVVGLTASHEYGWHISSYFLALKPKALSSWAFQHFVRDIKYLGDKDEVIRTYEVPFAAKMQGAGLKVEAIYTGAFSSNPTLFSWRELIAQDFPYVKLLLLRKQFSEIVDWPEAIKGALKDLHEGWPEALKEAGFDIDLVRASIRAADFSDVPRGNSTELLVDARQFEPITENHTLRVAYFGPWNYDNGLGAASRELLCSLRHTDVQINAYPITKSFHVHRLICPAVPVIDFAGRPDIAIVHLNPDSWHLLSNEQREIIRSAKQRIGYWVWETDILPPAWKHDLHSVDRIWAPSHYCADVFASDVQVPVDVVPHPVRIPAEIMSDRESILKRMGVDPSQRVILYIFDGASYLVRKNPEALIRAFALSGLGDRGWTLLLKVKHLYDRPEAGKALAALANATPGTKLADISLAADDVTSLLAASDIYASPHCSEGFGLTVAEAMAVGKPVVATDFGGTRDFLASDCGYPVLATHWTLGEDHGHYLKGHSWAKVDEEALAAALVQAAEAVASGDLRVGAAAKASIERQLSYASVAEAINASFAATINDSAIKSGHSRPTSRRKAVVTPPPAPEFAINPKAGVKFEDVNFTSGIIPIALSDELSWDGPPLPDGDPDDWLFFAPGGARVHSDADRLIMAATAQRPDVALFYADDAATTEETLERIRLKPDFNWTLLVAQDYIGMPVIIRRKTLIEVGGLTNELGSAALYDLVLRVAEAGRTIARIPEVLLVHTGKRPVADVAARRTALVARNSLHDIDLVDGATPNLLLQRRRFSEGEHPSVTILIPTNRTRRPGMEETYIEHLLGCISLADWPLNKITVIVGDNEVNEPWWATKSWPFRLLRVTTPEHSGEQFNYAGKANLLWRMATDEYIVLMNDDAAPNNSGWLKALMGFLIDQNVGCVGGQLFYEDGSIQHAGMFPSLRTVVHAWLDWPTDAKTYQDWAHAQREWSMITGAIFATRRSILDRVGGFDERFSLEFNDVDLCLRIRNLGYRVVYNPDAQFTHAEKASRGETAPPGAEVALFLSRWSEWLTQDPASHPGFAKNRIDPVPVPSPNAWFLK</sequence>
<accession>A0A5B8CLP0</accession>
<dbReference type="SUPFAM" id="SSF53756">
    <property type="entry name" value="UDP-Glycosyltransferase/glycogen phosphorylase"/>
    <property type="match status" value="1"/>
</dbReference>
<dbReference type="InterPro" id="IPR007739">
    <property type="entry name" value="RgpF"/>
</dbReference>
<reference evidence="1 2" key="1">
    <citation type="submission" date="2019-06" db="EMBL/GenBank/DDBJ databases">
        <title>Genome organization and adaptive potential of archetypical organophosphate degarding Sphingobium fuliginis ATCC 27551.</title>
        <authorList>
            <person name="Sarwar A."/>
            <person name="Parthasarathy S."/>
            <person name="Singh C."/>
            <person name="Siddavattam D."/>
        </authorList>
    </citation>
    <scope>NUCLEOTIDE SEQUENCE [LARGE SCALE GENOMIC DNA]</scope>
    <source>
        <strain evidence="1 2">ATCC 27551</strain>
    </source>
</reference>
<dbReference type="Pfam" id="PF05045">
    <property type="entry name" value="RgpF"/>
    <property type="match status" value="1"/>
</dbReference>
<evidence type="ECO:0000313" key="1">
    <source>
        <dbReference type="EMBL" id="QDC38071.1"/>
    </source>
</evidence>
<organism evidence="1 2">
    <name type="scientific">Sphingobium fuliginis ATCC 27551</name>
    <dbReference type="NCBI Taxonomy" id="1208342"/>
    <lineage>
        <taxon>Bacteria</taxon>
        <taxon>Pseudomonadati</taxon>
        <taxon>Pseudomonadota</taxon>
        <taxon>Alphaproteobacteria</taxon>
        <taxon>Sphingomonadales</taxon>
        <taxon>Sphingomonadaceae</taxon>
        <taxon>Sphingobium</taxon>
    </lineage>
</organism>
<dbReference type="GO" id="GO:0016740">
    <property type="term" value="F:transferase activity"/>
    <property type="evidence" value="ECO:0007669"/>
    <property type="project" value="UniProtKB-KW"/>
</dbReference>
<dbReference type="SUPFAM" id="SSF53448">
    <property type="entry name" value="Nucleotide-diphospho-sugar transferases"/>
    <property type="match status" value="2"/>
</dbReference>
<evidence type="ECO:0000313" key="2">
    <source>
        <dbReference type="Proteomes" id="UP000311469"/>
    </source>
</evidence>
<keyword evidence="1" id="KW-0808">Transferase</keyword>
<dbReference type="Proteomes" id="UP000311469">
    <property type="component" value="Chromosome cSF1"/>
</dbReference>
<protein>
    <submittedName>
        <fullName evidence="1">Glycosyltransferase</fullName>
    </submittedName>
</protein>
<dbReference type="Gene3D" id="3.90.550.10">
    <property type="entry name" value="Spore Coat Polysaccharide Biosynthesis Protein SpsA, Chain A"/>
    <property type="match status" value="2"/>
</dbReference>